<dbReference type="Pfam" id="PF08282">
    <property type="entry name" value="Hydrolase_3"/>
    <property type="match status" value="1"/>
</dbReference>
<dbReference type="GO" id="GO:0000287">
    <property type="term" value="F:magnesium ion binding"/>
    <property type="evidence" value="ECO:0007669"/>
    <property type="project" value="TreeGrafter"/>
</dbReference>
<dbReference type="CDD" id="cd07516">
    <property type="entry name" value="HAD_Pase"/>
    <property type="match status" value="1"/>
</dbReference>
<evidence type="ECO:0000313" key="2">
    <source>
        <dbReference type="Proteomes" id="UP000095209"/>
    </source>
</evidence>
<gene>
    <name evidence="1" type="ORF">BFG57_14180</name>
</gene>
<dbReference type="InterPro" id="IPR036412">
    <property type="entry name" value="HAD-like_sf"/>
</dbReference>
<dbReference type="GO" id="GO:0016791">
    <property type="term" value="F:phosphatase activity"/>
    <property type="evidence" value="ECO:0007669"/>
    <property type="project" value="TreeGrafter"/>
</dbReference>
<dbReference type="SUPFAM" id="SSF56784">
    <property type="entry name" value="HAD-like"/>
    <property type="match status" value="1"/>
</dbReference>
<proteinExistence type="predicted"/>
<dbReference type="Gene3D" id="3.40.50.1000">
    <property type="entry name" value="HAD superfamily/HAD-like"/>
    <property type="match status" value="1"/>
</dbReference>
<dbReference type="SFLD" id="SFLDS00003">
    <property type="entry name" value="Haloacid_Dehalogenase"/>
    <property type="match status" value="1"/>
</dbReference>
<dbReference type="SFLD" id="SFLDG01144">
    <property type="entry name" value="C2.B.4:_PGP_Like"/>
    <property type="match status" value="1"/>
</dbReference>
<evidence type="ECO:0000313" key="1">
    <source>
        <dbReference type="EMBL" id="OEH93006.1"/>
    </source>
</evidence>
<dbReference type="SFLD" id="SFLDG01140">
    <property type="entry name" value="C2.B:_Phosphomannomutase_and_P"/>
    <property type="match status" value="1"/>
</dbReference>
<dbReference type="Proteomes" id="UP000095209">
    <property type="component" value="Unassembled WGS sequence"/>
</dbReference>
<protein>
    <submittedName>
        <fullName evidence="1">Haloacid dehalogenase</fullName>
    </submittedName>
</protein>
<dbReference type="PANTHER" id="PTHR10000">
    <property type="entry name" value="PHOSPHOSERINE PHOSPHATASE"/>
    <property type="match status" value="1"/>
</dbReference>
<keyword evidence="2" id="KW-1185">Reference proteome</keyword>
<dbReference type="InterPro" id="IPR006379">
    <property type="entry name" value="HAD-SF_hydro_IIB"/>
</dbReference>
<dbReference type="EMBL" id="MJEH01000019">
    <property type="protein sequence ID" value="OEH93006.1"/>
    <property type="molecule type" value="Genomic_DNA"/>
</dbReference>
<accession>A0A1E5LG27</accession>
<comment type="caution">
    <text evidence="1">The sequence shown here is derived from an EMBL/GenBank/DDBJ whole genome shotgun (WGS) entry which is preliminary data.</text>
</comment>
<dbReference type="PANTHER" id="PTHR10000:SF55">
    <property type="entry name" value="5-AMINO-6-(5-PHOSPHO-D-RIBITYLAMINO)URACIL PHOSPHATASE YCSE"/>
    <property type="match status" value="1"/>
</dbReference>
<dbReference type="PROSITE" id="PS01229">
    <property type="entry name" value="COF_2"/>
    <property type="match status" value="1"/>
</dbReference>
<dbReference type="OrthoDB" id="9806027at2"/>
<dbReference type="RefSeq" id="WP_069716997.1">
    <property type="nucleotide sequence ID" value="NZ_MJEH01000019.1"/>
</dbReference>
<dbReference type="Gene3D" id="3.30.1240.10">
    <property type="match status" value="1"/>
</dbReference>
<sequence>MKVIAIDLDGTLLLEDESIDEENIKAIKHVQEQGDIVSVATGRALLDVQHITNKYGLSMPIIASNGAQIYIDNHQVQEQVMSNTAIQPIIKWLNDEKMYYQIYLSDKIVVHEHALDYLEEQLFDVVKRNPNFHVRSFWDAIRAQRFQYGLQKVEKPIQPTSYDQVIKIMVVSPDVIKLNLAKSYFSMIDGCAISSSGTFNIEIMKKGVDKGSALQYLCEYCKVPEKNTMAIGDNENDIPMFLVAGTGIAMENATESLIKHASSKTLSNDQSGVAHALYHYLHKDKIVIRG</sequence>
<dbReference type="PROSITE" id="PS01228">
    <property type="entry name" value="COF_1"/>
    <property type="match status" value="1"/>
</dbReference>
<dbReference type="STRING" id="1305675.BFG57_14180"/>
<dbReference type="NCBIfam" id="TIGR00099">
    <property type="entry name" value="Cof-subfamily"/>
    <property type="match status" value="1"/>
</dbReference>
<dbReference type="NCBIfam" id="TIGR01484">
    <property type="entry name" value="HAD-SF-IIB"/>
    <property type="match status" value="1"/>
</dbReference>
<name>A0A1E5LG27_9BACI</name>
<organism evidence="1 2">
    <name type="scientific">Bacillus solimangrovi</name>
    <dbReference type="NCBI Taxonomy" id="1305675"/>
    <lineage>
        <taxon>Bacteria</taxon>
        <taxon>Bacillati</taxon>
        <taxon>Bacillota</taxon>
        <taxon>Bacilli</taxon>
        <taxon>Bacillales</taxon>
        <taxon>Bacillaceae</taxon>
        <taxon>Bacillus</taxon>
    </lineage>
</organism>
<reference evidence="1 2" key="1">
    <citation type="submission" date="2016-08" db="EMBL/GenBank/DDBJ databases">
        <title>Genome of Bacillus solimangrovi GH2-4.</title>
        <authorList>
            <person name="Lim S."/>
            <person name="Kim B.-C."/>
        </authorList>
    </citation>
    <scope>NUCLEOTIDE SEQUENCE [LARGE SCALE GENOMIC DNA]</scope>
    <source>
        <strain evidence="1 2">GH2-4</strain>
    </source>
</reference>
<dbReference type="AlphaFoldDB" id="A0A1E5LG27"/>
<dbReference type="InterPro" id="IPR023214">
    <property type="entry name" value="HAD_sf"/>
</dbReference>
<dbReference type="GO" id="GO:0005829">
    <property type="term" value="C:cytosol"/>
    <property type="evidence" value="ECO:0007669"/>
    <property type="project" value="TreeGrafter"/>
</dbReference>
<dbReference type="InterPro" id="IPR000150">
    <property type="entry name" value="Cof"/>
</dbReference>